<keyword evidence="3" id="KW-1185">Reference proteome</keyword>
<gene>
    <name evidence="2" type="ORF">P4S50_12950</name>
</gene>
<keyword evidence="1" id="KW-1133">Transmembrane helix</keyword>
<keyword evidence="1" id="KW-0812">Transmembrane</keyword>
<dbReference type="EMBL" id="CP120733">
    <property type="protein sequence ID" value="WFD09291.1"/>
    <property type="molecule type" value="Genomic_DNA"/>
</dbReference>
<keyword evidence="1" id="KW-0472">Membrane</keyword>
<feature type="transmembrane region" description="Helical" evidence="1">
    <location>
        <begin position="105"/>
        <end position="126"/>
    </location>
</feature>
<feature type="transmembrane region" description="Helical" evidence="1">
    <location>
        <begin position="6"/>
        <end position="22"/>
    </location>
</feature>
<sequence>MRFSIIHIIVGALVSLWSIYTIKRRILYVSKGKVVKGIVKDIDFKVKSQHHIVEFTDIEDNCKKNIIGRLDYECDLFRYNIGDEIDLIYYKNGTKTKILINSRAYLYYTEIPFLIGGILFFLYGFIGWD</sequence>
<accession>A0ABY8E8Q4</accession>
<evidence type="ECO:0008006" key="4">
    <source>
        <dbReference type="Google" id="ProtNLM"/>
    </source>
</evidence>
<evidence type="ECO:0000313" key="2">
    <source>
        <dbReference type="EMBL" id="WFD09291.1"/>
    </source>
</evidence>
<protein>
    <recommendedName>
        <fullName evidence="4">DUF3592 domain-containing protein</fullName>
    </recommendedName>
</protein>
<reference evidence="2 3" key="1">
    <citation type="submission" date="2023-03" db="EMBL/GenBank/DDBJ databases">
        <title>Complete genome sequence of Tepidibacter sp. SWIR-1, isolated from a deep-sea hydrothermal vent.</title>
        <authorList>
            <person name="Li X."/>
        </authorList>
    </citation>
    <scope>NUCLEOTIDE SEQUENCE [LARGE SCALE GENOMIC DNA]</scope>
    <source>
        <strain evidence="2 3">SWIR-1</strain>
    </source>
</reference>
<evidence type="ECO:0000313" key="3">
    <source>
        <dbReference type="Proteomes" id="UP001222800"/>
    </source>
</evidence>
<organism evidence="2 3">
    <name type="scientific">Tepidibacter hydrothermalis</name>
    <dbReference type="NCBI Taxonomy" id="3036126"/>
    <lineage>
        <taxon>Bacteria</taxon>
        <taxon>Bacillati</taxon>
        <taxon>Bacillota</taxon>
        <taxon>Clostridia</taxon>
        <taxon>Peptostreptococcales</taxon>
        <taxon>Peptostreptococcaceae</taxon>
        <taxon>Tepidibacter</taxon>
    </lineage>
</organism>
<dbReference type="RefSeq" id="WP_277731214.1">
    <property type="nucleotide sequence ID" value="NZ_CP120733.1"/>
</dbReference>
<dbReference type="Proteomes" id="UP001222800">
    <property type="component" value="Chromosome"/>
</dbReference>
<proteinExistence type="predicted"/>
<name>A0ABY8E8Q4_9FIRM</name>
<evidence type="ECO:0000256" key="1">
    <source>
        <dbReference type="SAM" id="Phobius"/>
    </source>
</evidence>